<dbReference type="RefSeq" id="WP_037415942.1">
    <property type="nucleotide sequence ID" value="NZ_CAMIQM010000002.1"/>
</dbReference>
<dbReference type="Proteomes" id="UP000262210">
    <property type="component" value="Unassembled WGS sequence"/>
</dbReference>
<evidence type="ECO:0000256" key="3">
    <source>
        <dbReference type="ARBA" id="ARBA00023015"/>
    </source>
</evidence>
<dbReference type="Gene3D" id="3.40.190.290">
    <property type="match status" value="1"/>
</dbReference>
<comment type="caution">
    <text evidence="7">The sequence shown here is derived from an EMBL/GenBank/DDBJ whole genome shotgun (WGS) entry which is preliminary data.</text>
</comment>
<evidence type="ECO:0000256" key="4">
    <source>
        <dbReference type="ARBA" id="ARBA00023125"/>
    </source>
</evidence>
<dbReference type="InterPro" id="IPR058163">
    <property type="entry name" value="LysR-type_TF_proteobact-type"/>
</dbReference>
<dbReference type="InterPro" id="IPR005119">
    <property type="entry name" value="LysR_subst-bd"/>
</dbReference>
<keyword evidence="3" id="KW-0805">Transcription regulation</keyword>
<dbReference type="Pfam" id="PF00126">
    <property type="entry name" value="HTH_1"/>
    <property type="match status" value="1"/>
</dbReference>
<dbReference type="PANTHER" id="PTHR30537">
    <property type="entry name" value="HTH-TYPE TRANSCRIPTIONAL REGULATOR"/>
    <property type="match status" value="1"/>
</dbReference>
<sequence length="295" mass="33540">MDRWTEYELFVKTAELGSISKAAEALSLSNAAASRHLVALEDRLGVRLIERSTRRLFVTEVGRQFYENAKVALSAMQNATDAVTASKDQPAGVLRVTGSLSLCLQLIFPLIPKFKQLYPDVRLDIVAENRYYDIIDDNIDIAIRTRENEPDTSLIVRRLTETKRVLAATPEYLKHHGYPNHPLELAEHQLLLYSYANDPYKMVFQRGDESVTTFLTPYVEANDGFLIRRAALQNLGILAQPTYVIHEDLQSGRLIPVLSDWELPKLAVNMVYTSRLHLPAKTRVFIDFLINELQP</sequence>
<dbReference type="CDD" id="cd08422">
    <property type="entry name" value="PBP2_CrgA_like"/>
    <property type="match status" value="1"/>
</dbReference>
<dbReference type="AlphaFoldDB" id="A0A9C7QWX9"/>
<dbReference type="Gene3D" id="1.10.10.10">
    <property type="entry name" value="Winged helix-like DNA-binding domain superfamily/Winged helix DNA-binding domain"/>
    <property type="match status" value="1"/>
</dbReference>
<dbReference type="InterPro" id="IPR000847">
    <property type="entry name" value="LysR_HTH_N"/>
</dbReference>
<protein>
    <submittedName>
        <fullName evidence="7">LysR family transcriptional regulator</fullName>
    </submittedName>
</protein>
<dbReference type="FunFam" id="1.10.10.10:FF:000001">
    <property type="entry name" value="LysR family transcriptional regulator"/>
    <property type="match status" value="1"/>
</dbReference>
<gene>
    <name evidence="7" type="ORF">DHV72_16510</name>
</gene>
<evidence type="ECO:0000256" key="1">
    <source>
        <dbReference type="ARBA" id="ARBA00009437"/>
    </source>
</evidence>
<name>A0A9C7QWX9_9GAMM</name>
<dbReference type="GO" id="GO:0043565">
    <property type="term" value="F:sequence-specific DNA binding"/>
    <property type="evidence" value="ECO:0007669"/>
    <property type="project" value="TreeGrafter"/>
</dbReference>
<dbReference type="GO" id="GO:0006351">
    <property type="term" value="P:DNA-templated transcription"/>
    <property type="evidence" value="ECO:0007669"/>
    <property type="project" value="TreeGrafter"/>
</dbReference>
<dbReference type="PANTHER" id="PTHR30537:SF5">
    <property type="entry name" value="HTH-TYPE TRANSCRIPTIONAL ACTIVATOR TTDR-RELATED"/>
    <property type="match status" value="1"/>
</dbReference>
<evidence type="ECO:0000313" key="7">
    <source>
        <dbReference type="EMBL" id="HCK01600.1"/>
    </source>
</evidence>
<comment type="similarity">
    <text evidence="1">Belongs to the LysR transcriptional regulatory family.</text>
</comment>
<evidence type="ECO:0000256" key="5">
    <source>
        <dbReference type="ARBA" id="ARBA00023163"/>
    </source>
</evidence>
<dbReference type="Pfam" id="PF03466">
    <property type="entry name" value="LysR_substrate"/>
    <property type="match status" value="1"/>
</dbReference>
<dbReference type="InterPro" id="IPR036390">
    <property type="entry name" value="WH_DNA-bd_sf"/>
</dbReference>
<organism evidence="7 8">
    <name type="scientific">Serratia grimesii</name>
    <dbReference type="NCBI Taxonomy" id="82995"/>
    <lineage>
        <taxon>Bacteria</taxon>
        <taxon>Pseudomonadati</taxon>
        <taxon>Pseudomonadota</taxon>
        <taxon>Gammaproteobacteria</taxon>
        <taxon>Enterobacterales</taxon>
        <taxon>Yersiniaceae</taxon>
        <taxon>Serratia</taxon>
    </lineage>
</organism>
<dbReference type="SUPFAM" id="SSF53850">
    <property type="entry name" value="Periplasmic binding protein-like II"/>
    <property type="match status" value="1"/>
</dbReference>
<keyword evidence="4" id="KW-0238">DNA-binding</keyword>
<accession>A0A9C7QWX9</accession>
<reference evidence="7 8" key="1">
    <citation type="journal article" date="2018" name="Nat. Biotechnol.">
        <title>A standardized bacterial taxonomy based on genome phylogeny substantially revises the tree of life.</title>
        <authorList>
            <person name="Parks D.H."/>
            <person name="Chuvochina M."/>
            <person name="Waite D.W."/>
            <person name="Rinke C."/>
            <person name="Skarshewski A."/>
            <person name="Chaumeil P.A."/>
            <person name="Hugenholtz P."/>
        </authorList>
    </citation>
    <scope>NUCLEOTIDE SEQUENCE [LARGE SCALE GENOMIC DNA]</scope>
    <source>
        <strain evidence="7">UBA11264</strain>
    </source>
</reference>
<dbReference type="SUPFAM" id="SSF46785">
    <property type="entry name" value="Winged helix' DNA-binding domain"/>
    <property type="match status" value="1"/>
</dbReference>
<keyword evidence="2" id="KW-0678">Repressor</keyword>
<dbReference type="PROSITE" id="PS50931">
    <property type="entry name" value="HTH_LYSR"/>
    <property type="match status" value="1"/>
</dbReference>
<proteinExistence type="inferred from homology"/>
<dbReference type="InterPro" id="IPR036388">
    <property type="entry name" value="WH-like_DNA-bd_sf"/>
</dbReference>
<feature type="domain" description="HTH lysR-type" evidence="6">
    <location>
        <begin position="8"/>
        <end position="59"/>
    </location>
</feature>
<dbReference type="GO" id="GO:0003700">
    <property type="term" value="F:DNA-binding transcription factor activity"/>
    <property type="evidence" value="ECO:0007669"/>
    <property type="project" value="InterPro"/>
</dbReference>
<evidence type="ECO:0000256" key="2">
    <source>
        <dbReference type="ARBA" id="ARBA00022491"/>
    </source>
</evidence>
<dbReference type="EMBL" id="DPSM01000022">
    <property type="protein sequence ID" value="HCK01600.1"/>
    <property type="molecule type" value="Genomic_DNA"/>
</dbReference>
<keyword evidence="5" id="KW-0804">Transcription</keyword>
<evidence type="ECO:0000259" key="6">
    <source>
        <dbReference type="PROSITE" id="PS50931"/>
    </source>
</evidence>
<evidence type="ECO:0000313" key="8">
    <source>
        <dbReference type="Proteomes" id="UP000262210"/>
    </source>
</evidence>